<dbReference type="InParanoid" id="A0A3Q0FP85"/>
<proteinExistence type="predicted"/>
<dbReference type="RefSeq" id="XP_025049466.1">
    <property type="nucleotide sequence ID" value="XM_025193681.1"/>
</dbReference>
<reference evidence="2" key="1">
    <citation type="submission" date="2025-08" db="UniProtKB">
        <authorList>
            <consortium name="RefSeq"/>
        </authorList>
    </citation>
    <scope>IDENTIFICATION</scope>
</reference>
<accession>A0A3Q0FP85</accession>
<dbReference type="PANTHER" id="PTHR45737">
    <property type="entry name" value="VON WILLEBRAND FACTOR A DOMAIN-CONTAINING PROTEIN 5A"/>
    <property type="match status" value="1"/>
</dbReference>
<protein>
    <submittedName>
        <fullName evidence="2">von Willebrand factor A domain-containing protein 5A-like</fullName>
    </submittedName>
</protein>
<gene>
    <name evidence="2" type="primary">LOC112548312</name>
</gene>
<keyword evidence="1" id="KW-1185">Reference proteome</keyword>
<organism evidence="1 2">
    <name type="scientific">Alligator sinensis</name>
    <name type="common">Chinese alligator</name>
    <dbReference type="NCBI Taxonomy" id="38654"/>
    <lineage>
        <taxon>Eukaryota</taxon>
        <taxon>Metazoa</taxon>
        <taxon>Chordata</taxon>
        <taxon>Craniata</taxon>
        <taxon>Vertebrata</taxon>
        <taxon>Euteleostomi</taxon>
        <taxon>Archelosauria</taxon>
        <taxon>Archosauria</taxon>
        <taxon>Crocodylia</taxon>
        <taxon>Alligatoridae</taxon>
        <taxon>Alligatorinae</taxon>
        <taxon>Alligator</taxon>
    </lineage>
</organism>
<name>A0A3Q0FP85_ALLSI</name>
<dbReference type="GeneID" id="112548312"/>
<dbReference type="STRING" id="38654.A0A3Q0FP85"/>
<evidence type="ECO:0000313" key="1">
    <source>
        <dbReference type="Proteomes" id="UP000189705"/>
    </source>
</evidence>
<sequence length="94" mass="10462">MAAKVLRSLKWALQPAVTGISLSWELPPGMEAVPLRPDPKVIFQGQRLLVYSQLRGQPKAPESSVGSVTLQYTIKDETFKDTVQFPLQPQEGDR</sequence>
<dbReference type="Proteomes" id="UP000189705">
    <property type="component" value="Unplaced"/>
</dbReference>
<evidence type="ECO:0000313" key="2">
    <source>
        <dbReference type="RefSeq" id="XP_025049466.1"/>
    </source>
</evidence>
<dbReference type="PANTHER" id="PTHR45737:SF6">
    <property type="entry name" value="VON WILLEBRAND FACTOR A DOMAIN-CONTAINING PROTEIN 5A"/>
    <property type="match status" value="1"/>
</dbReference>
<dbReference type="AlphaFoldDB" id="A0A3Q0FP85"/>
<dbReference type="KEGG" id="asn:112548312"/>